<evidence type="ECO:0000256" key="2">
    <source>
        <dbReference type="SAM" id="Phobius"/>
    </source>
</evidence>
<accession>A0ABU0M8S4</accession>
<comment type="caution">
    <text evidence="3">The sequence shown here is derived from an EMBL/GenBank/DDBJ whole genome shotgun (WGS) entry which is preliminary data.</text>
</comment>
<feature type="region of interest" description="Disordered" evidence="1">
    <location>
        <begin position="108"/>
        <end position="128"/>
    </location>
</feature>
<keyword evidence="2" id="KW-0472">Membrane</keyword>
<protein>
    <submittedName>
        <fullName evidence="3">Membrane protein</fullName>
    </submittedName>
</protein>
<dbReference type="RefSeq" id="WP_266278465.1">
    <property type="nucleotide sequence ID" value="NZ_JAPKNF010000001.1"/>
</dbReference>
<feature type="transmembrane region" description="Helical" evidence="2">
    <location>
        <begin position="27"/>
        <end position="47"/>
    </location>
</feature>
<keyword evidence="2" id="KW-0812">Transmembrane</keyword>
<proteinExistence type="predicted"/>
<organism evidence="3 4">
    <name type="scientific">Kaistia geumhonensis</name>
    <dbReference type="NCBI Taxonomy" id="410839"/>
    <lineage>
        <taxon>Bacteria</taxon>
        <taxon>Pseudomonadati</taxon>
        <taxon>Pseudomonadota</taxon>
        <taxon>Alphaproteobacteria</taxon>
        <taxon>Hyphomicrobiales</taxon>
        <taxon>Kaistiaceae</taxon>
        <taxon>Kaistia</taxon>
    </lineage>
</organism>
<keyword evidence="4" id="KW-1185">Reference proteome</keyword>
<dbReference type="EMBL" id="JAUSWJ010000001">
    <property type="protein sequence ID" value="MDQ0517373.1"/>
    <property type="molecule type" value="Genomic_DNA"/>
</dbReference>
<feature type="compositionally biased region" description="Low complexity" evidence="1">
    <location>
        <begin position="119"/>
        <end position="128"/>
    </location>
</feature>
<reference evidence="3 4" key="1">
    <citation type="submission" date="2023-07" db="EMBL/GenBank/DDBJ databases">
        <title>Genomic Encyclopedia of Type Strains, Phase IV (KMG-IV): sequencing the most valuable type-strain genomes for metagenomic binning, comparative biology and taxonomic classification.</title>
        <authorList>
            <person name="Goeker M."/>
        </authorList>
    </citation>
    <scope>NUCLEOTIDE SEQUENCE [LARGE SCALE GENOMIC DNA]</scope>
    <source>
        <strain evidence="3 4">B1-1</strain>
    </source>
</reference>
<gene>
    <name evidence="3" type="ORF">QO015_002986</name>
</gene>
<sequence>MRPKRPVPGIPDVLIRFGASARLIQQAFVIAIAGLAAFALACLLPVGGDRISVPFTAALAVVGVLLWLGHLVAFANRVAGAAPEAGGPSAGRLARAGRIAGIVALAATGAPVPEPPDPAAGSDDPAPK</sequence>
<evidence type="ECO:0000313" key="3">
    <source>
        <dbReference type="EMBL" id="MDQ0517373.1"/>
    </source>
</evidence>
<evidence type="ECO:0000313" key="4">
    <source>
        <dbReference type="Proteomes" id="UP001223743"/>
    </source>
</evidence>
<evidence type="ECO:0000256" key="1">
    <source>
        <dbReference type="SAM" id="MobiDB-lite"/>
    </source>
</evidence>
<feature type="transmembrane region" description="Helical" evidence="2">
    <location>
        <begin position="53"/>
        <end position="74"/>
    </location>
</feature>
<name>A0ABU0M8S4_9HYPH</name>
<keyword evidence="2" id="KW-1133">Transmembrane helix</keyword>
<dbReference type="Proteomes" id="UP001223743">
    <property type="component" value="Unassembled WGS sequence"/>
</dbReference>